<evidence type="ECO:0000313" key="2">
    <source>
        <dbReference type="Proteomes" id="UP001558613"/>
    </source>
</evidence>
<accession>A0ABR3LXA5</accession>
<comment type="caution">
    <text evidence="1">The sequence shown here is derived from an EMBL/GenBank/DDBJ whole genome shotgun (WGS) entry which is preliminary data.</text>
</comment>
<sequence>MANSGLRSSRVLQTAPSKEPICEEEDRWRQQIERCSLFLSTNLQMDDALFTLLTKRILYTGNACGCEFLCLNVGKLIYFHKHS</sequence>
<dbReference type="EMBL" id="JAYMGO010000018">
    <property type="protein sequence ID" value="KAL1256915.1"/>
    <property type="molecule type" value="Genomic_DNA"/>
</dbReference>
<protein>
    <submittedName>
        <fullName evidence="1">Uncharacterized protein</fullName>
    </submittedName>
</protein>
<keyword evidence="2" id="KW-1185">Reference proteome</keyword>
<reference evidence="1 2" key="1">
    <citation type="submission" date="2023-09" db="EMBL/GenBank/DDBJ databases">
        <authorList>
            <person name="Wang M."/>
        </authorList>
    </citation>
    <scope>NUCLEOTIDE SEQUENCE [LARGE SCALE GENOMIC DNA]</scope>
    <source>
        <strain evidence="1">GT-2023</strain>
        <tissue evidence="1">Liver</tissue>
    </source>
</reference>
<proteinExistence type="predicted"/>
<name>A0ABR3LXA5_9TELE</name>
<gene>
    <name evidence="1" type="ORF">QQF64_012460</name>
</gene>
<organism evidence="1 2">
    <name type="scientific">Cirrhinus molitorella</name>
    <name type="common">mud carp</name>
    <dbReference type="NCBI Taxonomy" id="172907"/>
    <lineage>
        <taxon>Eukaryota</taxon>
        <taxon>Metazoa</taxon>
        <taxon>Chordata</taxon>
        <taxon>Craniata</taxon>
        <taxon>Vertebrata</taxon>
        <taxon>Euteleostomi</taxon>
        <taxon>Actinopterygii</taxon>
        <taxon>Neopterygii</taxon>
        <taxon>Teleostei</taxon>
        <taxon>Ostariophysi</taxon>
        <taxon>Cypriniformes</taxon>
        <taxon>Cyprinidae</taxon>
        <taxon>Labeoninae</taxon>
        <taxon>Labeonini</taxon>
        <taxon>Cirrhinus</taxon>
    </lineage>
</organism>
<evidence type="ECO:0000313" key="1">
    <source>
        <dbReference type="EMBL" id="KAL1256915.1"/>
    </source>
</evidence>
<dbReference type="Proteomes" id="UP001558613">
    <property type="component" value="Unassembled WGS sequence"/>
</dbReference>